<feature type="compositionally biased region" description="Basic and acidic residues" evidence="1">
    <location>
        <begin position="38"/>
        <end position="59"/>
    </location>
</feature>
<proteinExistence type="predicted"/>
<accession>A0A7N0TKT6</accession>
<dbReference type="Proteomes" id="UP000594263">
    <property type="component" value="Unplaced"/>
</dbReference>
<evidence type="ECO:0000313" key="2">
    <source>
        <dbReference type="EnsemblPlants" id="Kaladp0039s0247.1.v1.1.CDS.1"/>
    </source>
</evidence>
<sequence>MEQKEDHSKACVDQDFTAEYSLSFSGLLCLQQQTISDAPDKTRNASSKPEPDFKFDSTKPRAVKPAVSYDNLAVLLPRCESSGRRAASPDRPSSNGERGKKDPNRKKKKSGFKSIFEPCRVCRAVEPSAIKDQNPSAGRNQSSH</sequence>
<keyword evidence="3" id="KW-1185">Reference proteome</keyword>
<feature type="region of interest" description="Disordered" evidence="1">
    <location>
        <begin position="79"/>
        <end position="112"/>
    </location>
</feature>
<evidence type="ECO:0000256" key="1">
    <source>
        <dbReference type="SAM" id="MobiDB-lite"/>
    </source>
</evidence>
<dbReference type="EnsemblPlants" id="Kaladp0039s0247.1.v1.1">
    <property type="protein sequence ID" value="Kaladp0039s0247.1.v1.1.CDS.1"/>
    <property type="gene ID" value="Kaladp0039s0247.v1.1"/>
</dbReference>
<dbReference type="Gramene" id="Kaladp0039s0247.1.v1.1">
    <property type="protein sequence ID" value="Kaladp0039s0247.1.v1.1.CDS.1"/>
    <property type="gene ID" value="Kaladp0039s0247.v1.1"/>
</dbReference>
<protein>
    <submittedName>
        <fullName evidence="2">Uncharacterized protein</fullName>
    </submittedName>
</protein>
<reference evidence="2" key="1">
    <citation type="submission" date="2021-01" db="UniProtKB">
        <authorList>
            <consortium name="EnsemblPlants"/>
        </authorList>
    </citation>
    <scope>IDENTIFICATION</scope>
</reference>
<organism evidence="2 3">
    <name type="scientific">Kalanchoe fedtschenkoi</name>
    <name type="common">Lavender scallops</name>
    <name type="synonym">South American air plant</name>
    <dbReference type="NCBI Taxonomy" id="63787"/>
    <lineage>
        <taxon>Eukaryota</taxon>
        <taxon>Viridiplantae</taxon>
        <taxon>Streptophyta</taxon>
        <taxon>Embryophyta</taxon>
        <taxon>Tracheophyta</taxon>
        <taxon>Spermatophyta</taxon>
        <taxon>Magnoliopsida</taxon>
        <taxon>eudicotyledons</taxon>
        <taxon>Gunneridae</taxon>
        <taxon>Pentapetalae</taxon>
        <taxon>Saxifragales</taxon>
        <taxon>Crassulaceae</taxon>
        <taxon>Kalanchoe</taxon>
    </lineage>
</organism>
<name>A0A7N0TKT6_KALFE</name>
<feature type="region of interest" description="Disordered" evidence="1">
    <location>
        <begin position="36"/>
        <end position="59"/>
    </location>
</feature>
<dbReference type="AlphaFoldDB" id="A0A7N0TKT6"/>
<evidence type="ECO:0000313" key="3">
    <source>
        <dbReference type="Proteomes" id="UP000594263"/>
    </source>
</evidence>